<keyword evidence="2" id="KW-1185">Reference proteome</keyword>
<evidence type="ECO:0000313" key="1">
    <source>
        <dbReference type="EMBL" id="GIN59190.1"/>
    </source>
</evidence>
<protein>
    <submittedName>
        <fullName evidence="1">Uncharacterized protein</fullName>
    </submittedName>
</protein>
<accession>A0ABQ4KMP0</accession>
<name>A0ABQ4KMP0_9BACI</name>
<evidence type="ECO:0000313" key="2">
    <source>
        <dbReference type="Proteomes" id="UP000679950"/>
    </source>
</evidence>
<dbReference type="Proteomes" id="UP000679950">
    <property type="component" value="Unassembled WGS sequence"/>
</dbReference>
<organism evidence="1 2">
    <name type="scientific">Lederbergia ruris</name>
    <dbReference type="NCBI Taxonomy" id="217495"/>
    <lineage>
        <taxon>Bacteria</taxon>
        <taxon>Bacillati</taxon>
        <taxon>Bacillota</taxon>
        <taxon>Bacilli</taxon>
        <taxon>Bacillales</taxon>
        <taxon>Bacillaceae</taxon>
        <taxon>Lederbergia</taxon>
    </lineage>
</organism>
<dbReference type="EMBL" id="BORB01000037">
    <property type="protein sequence ID" value="GIN59190.1"/>
    <property type="molecule type" value="Genomic_DNA"/>
</dbReference>
<gene>
    <name evidence="1" type="ORF">J8TS2_35090</name>
</gene>
<proteinExistence type="predicted"/>
<sequence length="57" mass="6185">MKSNSQCHFYRRPAGRDAGHKGVAIVVANLGQQDVGQNSVATYKDVLVQTKRQDVAA</sequence>
<reference evidence="1 2" key="1">
    <citation type="submission" date="2021-03" db="EMBL/GenBank/DDBJ databases">
        <title>Antimicrobial resistance genes in bacteria isolated from Japanese honey, and their potential for conferring macrolide and lincosamide resistance in the American foulbrood pathogen Paenibacillus larvae.</title>
        <authorList>
            <person name="Okamoto M."/>
            <person name="Kumagai M."/>
            <person name="Kanamori H."/>
            <person name="Takamatsu D."/>
        </authorList>
    </citation>
    <scope>NUCLEOTIDE SEQUENCE [LARGE SCALE GENOMIC DNA]</scope>
    <source>
        <strain evidence="1 2">J8TS2</strain>
    </source>
</reference>
<comment type="caution">
    <text evidence="1">The sequence shown here is derived from an EMBL/GenBank/DDBJ whole genome shotgun (WGS) entry which is preliminary data.</text>
</comment>